<dbReference type="GO" id="GO:0045892">
    <property type="term" value="P:negative regulation of DNA-templated transcription"/>
    <property type="evidence" value="ECO:0007669"/>
    <property type="project" value="TreeGrafter"/>
</dbReference>
<evidence type="ECO:0000259" key="4">
    <source>
        <dbReference type="PROSITE" id="PS50949"/>
    </source>
</evidence>
<evidence type="ECO:0000313" key="5">
    <source>
        <dbReference type="EMBL" id="CAD2074150.1"/>
    </source>
</evidence>
<dbReference type="InterPro" id="IPR036390">
    <property type="entry name" value="WH_DNA-bd_sf"/>
</dbReference>
<dbReference type="AlphaFoldDB" id="A0A6V7R9H9"/>
<evidence type="ECO:0000256" key="3">
    <source>
        <dbReference type="ARBA" id="ARBA00023163"/>
    </source>
</evidence>
<dbReference type="Proteomes" id="UP000589351">
    <property type="component" value="Unassembled WGS sequence"/>
</dbReference>
<dbReference type="SMART" id="SM00345">
    <property type="entry name" value="HTH_GNTR"/>
    <property type="match status" value="1"/>
</dbReference>
<dbReference type="SUPFAM" id="SSF46785">
    <property type="entry name" value="Winged helix' DNA-binding domain"/>
    <property type="match status" value="1"/>
</dbReference>
<name>A0A6V7R9H9_9STAP</name>
<reference evidence="5 6" key="1">
    <citation type="submission" date="2020-07" db="EMBL/GenBank/DDBJ databases">
        <authorList>
            <person name="Criscuolo A."/>
        </authorList>
    </citation>
    <scope>NUCLEOTIDE SEQUENCE [LARGE SCALE GENOMIC DNA]</scope>
    <source>
        <strain evidence="5">CIP111649</strain>
    </source>
</reference>
<keyword evidence="1" id="KW-0805">Transcription regulation</keyword>
<dbReference type="InterPro" id="IPR050679">
    <property type="entry name" value="Bact_HTH_transcr_reg"/>
</dbReference>
<dbReference type="RefSeq" id="WP_185125174.1">
    <property type="nucleotide sequence ID" value="NZ_CAJEWD010000004.1"/>
</dbReference>
<evidence type="ECO:0000313" key="6">
    <source>
        <dbReference type="Proteomes" id="UP000589351"/>
    </source>
</evidence>
<dbReference type="SUPFAM" id="SSF64288">
    <property type="entry name" value="Chorismate lyase-like"/>
    <property type="match status" value="1"/>
</dbReference>
<feature type="domain" description="HTH gntR-type" evidence="4">
    <location>
        <begin position="10"/>
        <end position="78"/>
    </location>
</feature>
<dbReference type="PRINTS" id="PR00035">
    <property type="entry name" value="HTHGNTR"/>
</dbReference>
<dbReference type="InterPro" id="IPR011663">
    <property type="entry name" value="UTRA"/>
</dbReference>
<dbReference type="GO" id="GO:0003677">
    <property type="term" value="F:DNA binding"/>
    <property type="evidence" value="ECO:0007669"/>
    <property type="project" value="UniProtKB-KW"/>
</dbReference>
<organism evidence="5 6">
    <name type="scientific">Jeotgalicoccus meleagridis</name>
    <dbReference type="NCBI Taxonomy" id="2759181"/>
    <lineage>
        <taxon>Bacteria</taxon>
        <taxon>Bacillati</taxon>
        <taxon>Bacillota</taxon>
        <taxon>Bacilli</taxon>
        <taxon>Bacillales</taxon>
        <taxon>Staphylococcaceae</taxon>
        <taxon>Jeotgalicoccus</taxon>
    </lineage>
</organism>
<evidence type="ECO:0000256" key="1">
    <source>
        <dbReference type="ARBA" id="ARBA00023015"/>
    </source>
</evidence>
<dbReference type="SMART" id="SM00866">
    <property type="entry name" value="UTRA"/>
    <property type="match status" value="1"/>
</dbReference>
<dbReference type="InterPro" id="IPR028978">
    <property type="entry name" value="Chorismate_lyase_/UTRA_dom_sf"/>
</dbReference>
<dbReference type="InterPro" id="IPR036388">
    <property type="entry name" value="WH-like_DNA-bd_sf"/>
</dbReference>
<dbReference type="PROSITE" id="PS50949">
    <property type="entry name" value="HTH_GNTR"/>
    <property type="match status" value="1"/>
</dbReference>
<dbReference type="Gene3D" id="3.40.1410.10">
    <property type="entry name" value="Chorismate lyase-like"/>
    <property type="match status" value="1"/>
</dbReference>
<keyword evidence="6" id="KW-1185">Reference proteome</keyword>
<dbReference type="Gene3D" id="1.10.10.10">
    <property type="entry name" value="Winged helix-like DNA-binding domain superfamily/Winged helix DNA-binding domain"/>
    <property type="match status" value="1"/>
</dbReference>
<comment type="caution">
    <text evidence="5">The sequence shown here is derived from an EMBL/GenBank/DDBJ whole genome shotgun (WGS) entry which is preliminary data.</text>
</comment>
<gene>
    <name evidence="5" type="primary">nagR</name>
    <name evidence="5" type="ORF">JEODO184_00637</name>
</gene>
<dbReference type="GO" id="GO:0003700">
    <property type="term" value="F:DNA-binding transcription factor activity"/>
    <property type="evidence" value="ECO:0007669"/>
    <property type="project" value="InterPro"/>
</dbReference>
<keyword evidence="3" id="KW-0804">Transcription</keyword>
<dbReference type="EMBL" id="CAJEWD010000004">
    <property type="protein sequence ID" value="CAD2074150.1"/>
    <property type="molecule type" value="Genomic_DNA"/>
</dbReference>
<protein>
    <submittedName>
        <fullName evidence="5">HTH-type transcriptional repressor NagR</fullName>
    </submittedName>
</protein>
<dbReference type="PANTHER" id="PTHR44846">
    <property type="entry name" value="MANNOSYL-D-GLYCERATE TRANSPORT/METABOLISM SYSTEM REPRESSOR MNGR-RELATED"/>
    <property type="match status" value="1"/>
</dbReference>
<proteinExistence type="predicted"/>
<dbReference type="CDD" id="cd07377">
    <property type="entry name" value="WHTH_GntR"/>
    <property type="match status" value="1"/>
</dbReference>
<dbReference type="InterPro" id="IPR000524">
    <property type="entry name" value="Tscrpt_reg_HTH_GntR"/>
</dbReference>
<dbReference type="Pfam" id="PF00392">
    <property type="entry name" value="GntR"/>
    <property type="match status" value="1"/>
</dbReference>
<sequence length="244" mass="28027">MSFIDSGASKPIFIQIQDKIKHNISTGLWSEGFKLPSEEEFSKELNVSRGTVRKAIKELVKTGYLEQIHGKGTFVLSRFTTSNLAQEFISTAESLVNSGVDYETEVLVQKLIKPNKHIMSKLECQKDTPVLYLKRIRLVENEKVLLMENWVNTKICKNIELENFESDTIFDMMEKTSKKTIKYGIRSFEAKSVDTEQAKILDVPVSSPILFLEQSTFLIEDKVAEYSNIWIKSDKYKIISVLER</sequence>
<evidence type="ECO:0000256" key="2">
    <source>
        <dbReference type="ARBA" id="ARBA00023125"/>
    </source>
</evidence>
<accession>A0A6V7R9H9</accession>
<dbReference type="Pfam" id="PF07702">
    <property type="entry name" value="UTRA"/>
    <property type="match status" value="1"/>
</dbReference>
<dbReference type="PANTHER" id="PTHR44846:SF1">
    <property type="entry name" value="MANNOSYL-D-GLYCERATE TRANSPORT_METABOLISM SYSTEM REPRESSOR MNGR-RELATED"/>
    <property type="match status" value="1"/>
</dbReference>
<keyword evidence="2" id="KW-0238">DNA-binding</keyword>